<reference evidence="1 2" key="1">
    <citation type="submission" date="2024-09" db="EMBL/GenBank/DDBJ databases">
        <title>Chromosome-scale assembly of Riccia sorocarpa.</title>
        <authorList>
            <person name="Paukszto L."/>
        </authorList>
    </citation>
    <scope>NUCLEOTIDE SEQUENCE [LARGE SCALE GENOMIC DNA]</scope>
    <source>
        <strain evidence="1">LP-2024</strain>
        <tissue evidence="1">Aerial parts of the thallus</tissue>
    </source>
</reference>
<dbReference type="Proteomes" id="UP001633002">
    <property type="component" value="Unassembled WGS sequence"/>
</dbReference>
<organism evidence="1 2">
    <name type="scientific">Riccia sorocarpa</name>
    <dbReference type="NCBI Taxonomy" id="122646"/>
    <lineage>
        <taxon>Eukaryota</taxon>
        <taxon>Viridiplantae</taxon>
        <taxon>Streptophyta</taxon>
        <taxon>Embryophyta</taxon>
        <taxon>Marchantiophyta</taxon>
        <taxon>Marchantiopsida</taxon>
        <taxon>Marchantiidae</taxon>
        <taxon>Marchantiales</taxon>
        <taxon>Ricciaceae</taxon>
        <taxon>Riccia</taxon>
    </lineage>
</organism>
<accession>A0ABD3GUM4</accession>
<dbReference type="Gene3D" id="3.30.70.1820">
    <property type="entry name" value="L1 transposable element, RRM domain"/>
    <property type="match status" value="1"/>
</dbReference>
<dbReference type="Gene3D" id="3.60.10.10">
    <property type="entry name" value="Endonuclease/exonuclease/phosphatase"/>
    <property type="match status" value="1"/>
</dbReference>
<sequence>MQLNYQDLHKRMTKQAAEHTRQIEELLATVEQKAALTQATLLTDDNLDEKLQSYATTTRDVQINVIREQAQEREAQRMRSKNLRVVGLPEAEDEDVLSTVSGLFKDTLRVASPRIESVKRLGRSSERGPRTILVRFSAEEDKSIVLGNRHLLKGMRIWLEPDLTPSQEADKKKELQKVRDVVAGGWIAYLRGRAVITTKHDADMLIDIPGFVLTTEVCNPRKHAKGRGFGGIAVWIRTLVAPMVSIERVDVNWQFLCVKLGTDKQLAGFLIAAYFAPQGAPVYETLGTLADPFDSLTQVITSLEEIGPVWVLGDFNTRTSNLQGATSEGEPIWRSYDSSNVWVRSAEDTGRNEFTDLFLQLVMAGGLTILNGVARFPSSGGYTFTSAAGNSTVDYLLASKHAREIIESFMIGTLAPESDHRPLICSFSGFQRRE</sequence>
<dbReference type="EMBL" id="JBJQOH010000006">
    <property type="protein sequence ID" value="KAL3682952.1"/>
    <property type="molecule type" value="Genomic_DNA"/>
</dbReference>
<keyword evidence="2" id="KW-1185">Reference proteome</keyword>
<name>A0ABD3GUM4_9MARC</name>
<evidence type="ECO:0000313" key="2">
    <source>
        <dbReference type="Proteomes" id="UP001633002"/>
    </source>
</evidence>
<comment type="caution">
    <text evidence="1">The sequence shown here is derived from an EMBL/GenBank/DDBJ whole genome shotgun (WGS) entry which is preliminary data.</text>
</comment>
<dbReference type="InterPro" id="IPR036691">
    <property type="entry name" value="Endo/exonu/phosph_ase_sf"/>
</dbReference>
<dbReference type="AlphaFoldDB" id="A0ABD3GUM4"/>
<evidence type="ECO:0008006" key="3">
    <source>
        <dbReference type="Google" id="ProtNLM"/>
    </source>
</evidence>
<dbReference type="SUPFAM" id="SSF56219">
    <property type="entry name" value="DNase I-like"/>
    <property type="match status" value="1"/>
</dbReference>
<gene>
    <name evidence="1" type="ORF">R1sor_000974</name>
</gene>
<proteinExistence type="predicted"/>
<evidence type="ECO:0000313" key="1">
    <source>
        <dbReference type="EMBL" id="KAL3682952.1"/>
    </source>
</evidence>
<protein>
    <recommendedName>
        <fullName evidence="3">Endonuclease/exonuclease/phosphatase domain-containing protein</fullName>
    </recommendedName>
</protein>